<organism evidence="4 5">
    <name type="scientific">Hyphomonas johnsonii MHS-2</name>
    <dbReference type="NCBI Taxonomy" id="1280950"/>
    <lineage>
        <taxon>Bacteria</taxon>
        <taxon>Pseudomonadati</taxon>
        <taxon>Pseudomonadota</taxon>
        <taxon>Alphaproteobacteria</taxon>
        <taxon>Hyphomonadales</taxon>
        <taxon>Hyphomonadaceae</taxon>
        <taxon>Hyphomonas</taxon>
    </lineage>
</organism>
<dbReference type="SUPFAM" id="SSF52833">
    <property type="entry name" value="Thioredoxin-like"/>
    <property type="match status" value="1"/>
</dbReference>
<evidence type="ECO:0000256" key="1">
    <source>
        <dbReference type="PIRNR" id="PIRNR006386"/>
    </source>
</evidence>
<keyword evidence="5" id="KW-1185">Reference proteome</keyword>
<keyword evidence="1" id="KW-0413">Isomerase</keyword>
<dbReference type="Gene3D" id="3.40.30.10">
    <property type="entry name" value="Glutaredoxin"/>
    <property type="match status" value="1"/>
</dbReference>
<reference evidence="4 5" key="1">
    <citation type="journal article" date="2014" name="Antonie Van Leeuwenhoek">
        <title>Hyphomonas beringensis sp. nov. and Hyphomonas chukchiensis sp. nov., isolated from surface seawater of the Bering Sea and Chukchi Sea.</title>
        <authorList>
            <person name="Li C."/>
            <person name="Lai Q."/>
            <person name="Li G."/>
            <person name="Dong C."/>
            <person name="Wang J."/>
            <person name="Liao Y."/>
            <person name="Shao Z."/>
        </authorList>
    </citation>
    <scope>NUCLEOTIDE SEQUENCE [LARGE SCALE GENOMIC DNA]</scope>
    <source>
        <strain evidence="4 5">MHS-2</strain>
    </source>
</reference>
<proteinExistence type="inferred from homology"/>
<dbReference type="InterPro" id="IPR051924">
    <property type="entry name" value="GST_Kappa/NadH"/>
</dbReference>
<comment type="caution">
    <text evidence="4">The sequence shown here is derived from an EMBL/GenBank/DDBJ whole genome shotgun (WGS) entry which is preliminary data.</text>
</comment>
<name>A0A059FHH5_9PROT</name>
<dbReference type="OrthoDB" id="5244108at2"/>
<dbReference type="InterPro" id="IPR001853">
    <property type="entry name" value="DSBA-like_thioredoxin_dom"/>
</dbReference>
<dbReference type="InterPro" id="IPR014440">
    <property type="entry name" value="HCCAis_GSTk"/>
</dbReference>
<dbReference type="Pfam" id="PF01323">
    <property type="entry name" value="DSBA"/>
    <property type="match status" value="1"/>
</dbReference>
<evidence type="ECO:0000256" key="2">
    <source>
        <dbReference type="PIRSR" id="PIRSR006386-1"/>
    </source>
</evidence>
<dbReference type="AlphaFoldDB" id="A0A059FHH5"/>
<dbReference type="RefSeq" id="WP_035618008.1">
    <property type="nucleotide sequence ID" value="NZ_ARYK01000007.1"/>
</dbReference>
<dbReference type="STRING" id="1280950.HJO_14111"/>
<comment type="similarity">
    <text evidence="1">Belongs to the GST superfamily. NadH family.</text>
</comment>
<dbReference type="InterPro" id="IPR036249">
    <property type="entry name" value="Thioredoxin-like_sf"/>
</dbReference>
<dbReference type="PANTHER" id="PTHR42943:SF2">
    <property type="entry name" value="GLUTATHIONE S-TRANSFERASE KAPPA 1"/>
    <property type="match status" value="1"/>
</dbReference>
<dbReference type="EMBL" id="ARYK01000007">
    <property type="protein sequence ID" value="KCZ90090.1"/>
    <property type="molecule type" value="Genomic_DNA"/>
</dbReference>
<evidence type="ECO:0000313" key="5">
    <source>
        <dbReference type="Proteomes" id="UP000025171"/>
    </source>
</evidence>
<gene>
    <name evidence="4" type="ORF">HJO_14111</name>
</gene>
<dbReference type="eggNOG" id="COG3917">
    <property type="taxonomic scope" value="Bacteria"/>
</dbReference>
<feature type="domain" description="DSBA-like thioredoxin" evidence="3">
    <location>
        <begin position="3"/>
        <end position="206"/>
    </location>
</feature>
<accession>A0A059FHH5</accession>
<dbReference type="Proteomes" id="UP000025171">
    <property type="component" value="Unassembled WGS sequence"/>
</dbReference>
<feature type="active site" description="Nucleophile" evidence="2">
    <location>
        <position position="12"/>
    </location>
</feature>
<sequence>MKTVDVFWSFRSPYSYLATRRLRAMSKTWDVRVRPRPVYPIAIRTPEFFSQIRPQWVPYLVRDIVRLSQYLELPFGPLNPDPVVMNMMTREIADEQPYIHRLTRLGILACEAGDDEGWAFMDEVSTLIWSGGAWTEGTALADAAARAGFDLADLDRRQAEETDRIEAIIAENQAAQDPHHWGVPLMVFEGEAFFGQDRLDLLEWRLGQAGVARRDSVTS</sequence>
<dbReference type="EC" id="5.99.1.4" evidence="1"/>
<dbReference type="GO" id="GO:0018845">
    <property type="term" value="F:2-hydroxychromene-2-carboxylate isomerase activity"/>
    <property type="evidence" value="ECO:0007669"/>
    <property type="project" value="UniProtKB-UniRule"/>
</dbReference>
<comment type="catalytic activity">
    <reaction evidence="1">
        <text>2-hydroxychromene-2-carboxylate = (3E)-4-(2-hydroxyphenyl)-2-oxobut-3-enoate</text>
        <dbReference type="Rhea" id="RHEA:27401"/>
        <dbReference type="ChEBI" id="CHEBI:59350"/>
        <dbReference type="ChEBI" id="CHEBI:59353"/>
        <dbReference type="EC" id="5.99.1.4"/>
    </reaction>
</comment>
<dbReference type="GO" id="GO:0016491">
    <property type="term" value="F:oxidoreductase activity"/>
    <property type="evidence" value="ECO:0007669"/>
    <property type="project" value="InterPro"/>
</dbReference>
<dbReference type="PIRSF" id="PIRSF006386">
    <property type="entry name" value="HCCAis_GSTk"/>
    <property type="match status" value="1"/>
</dbReference>
<protein>
    <recommendedName>
        <fullName evidence="1">2-hydroxychromene-2-carboxylate isomerase</fullName>
        <ecNumber evidence="1">5.99.1.4</ecNumber>
    </recommendedName>
</protein>
<evidence type="ECO:0000259" key="3">
    <source>
        <dbReference type="Pfam" id="PF01323"/>
    </source>
</evidence>
<dbReference type="PATRIC" id="fig|1280950.3.peg.2836"/>
<evidence type="ECO:0000313" key="4">
    <source>
        <dbReference type="EMBL" id="KCZ90090.1"/>
    </source>
</evidence>
<dbReference type="PANTHER" id="PTHR42943">
    <property type="entry name" value="GLUTATHIONE S-TRANSFERASE KAPPA"/>
    <property type="match status" value="1"/>
</dbReference>